<evidence type="ECO:0000256" key="1">
    <source>
        <dbReference type="SAM" id="Phobius"/>
    </source>
</evidence>
<dbReference type="Pfam" id="PF07963">
    <property type="entry name" value="N_methyl"/>
    <property type="match status" value="1"/>
</dbReference>
<comment type="caution">
    <text evidence="2">The sequence shown here is derived from an EMBL/GenBank/DDBJ whole genome shotgun (WGS) entry which is preliminary data.</text>
</comment>
<dbReference type="EMBL" id="ALAB01000027">
    <property type="protein sequence ID" value="EJI84944.1"/>
    <property type="molecule type" value="Genomic_DNA"/>
</dbReference>
<dbReference type="PROSITE" id="PS00409">
    <property type="entry name" value="PROKAR_NTER_METHYL"/>
    <property type="match status" value="1"/>
</dbReference>
<proteinExistence type="predicted"/>
<keyword evidence="1" id="KW-0472">Membrane</keyword>
<gene>
    <name evidence="2" type="ORF">AEST_20460</name>
</gene>
<dbReference type="NCBIfam" id="TIGR02532">
    <property type="entry name" value="IV_pilin_GFxxxE"/>
    <property type="match status" value="1"/>
</dbReference>
<evidence type="ECO:0000313" key="3">
    <source>
        <dbReference type="Proteomes" id="UP000012043"/>
    </source>
</evidence>
<keyword evidence="1" id="KW-1133">Transmembrane helix</keyword>
<dbReference type="InterPro" id="IPR031982">
    <property type="entry name" value="PilE-like"/>
</dbReference>
<dbReference type="Pfam" id="PF16732">
    <property type="entry name" value="ComP_DUS"/>
    <property type="match status" value="1"/>
</dbReference>
<feature type="transmembrane region" description="Helical" evidence="1">
    <location>
        <begin position="12"/>
        <end position="32"/>
    </location>
</feature>
<evidence type="ECO:0000313" key="2">
    <source>
        <dbReference type="EMBL" id="EJI84944.1"/>
    </source>
</evidence>
<dbReference type="InterPro" id="IPR045584">
    <property type="entry name" value="Pilin-like"/>
</dbReference>
<sequence length="136" mass="14816">MMINKIKGITLIELMVAVAIVGILASIAYPSYRDYVLRSNRSAATACVMELSHFMERGYSANFSYLGLNLPASQCINDLNQRYTFALDNQAARTYRITATPSAAQAGDGCGVLTYDQTGRKGANGGFDLATVQRCW</sequence>
<keyword evidence="1" id="KW-0812">Transmembrane</keyword>
<accession>J2IE33</accession>
<name>J2IE33_9ALTE</name>
<organism evidence="2 3">
    <name type="scientific">Alishewanella aestuarii B11</name>
    <dbReference type="NCBI Taxonomy" id="1197174"/>
    <lineage>
        <taxon>Bacteria</taxon>
        <taxon>Pseudomonadati</taxon>
        <taxon>Pseudomonadota</taxon>
        <taxon>Gammaproteobacteria</taxon>
        <taxon>Alteromonadales</taxon>
        <taxon>Alteromonadaceae</taxon>
        <taxon>Alishewanella</taxon>
    </lineage>
</organism>
<dbReference type="PATRIC" id="fig|1197174.4.peg.2002"/>
<dbReference type="AlphaFoldDB" id="J2IE33"/>
<reference evidence="2 3" key="1">
    <citation type="journal article" date="2012" name="J. Bacteriol.">
        <title>Genome Sequence of Pectin-Degrading Alishewanella aestuarii Strain B11T, Isolated from Tidal Flat Sediment.</title>
        <authorList>
            <person name="Jung J."/>
            <person name="Choi S."/>
            <person name="Chun J."/>
            <person name="Park W."/>
        </authorList>
    </citation>
    <scope>NUCLEOTIDE SEQUENCE [LARGE SCALE GENOMIC DNA]</scope>
    <source>
        <strain evidence="2 3">B11</strain>
    </source>
</reference>
<dbReference type="RefSeq" id="WP_008608875.1">
    <property type="nucleotide sequence ID" value="NZ_ALAB01000027.1"/>
</dbReference>
<dbReference type="Proteomes" id="UP000012043">
    <property type="component" value="Unassembled WGS sequence"/>
</dbReference>
<dbReference type="SUPFAM" id="SSF54523">
    <property type="entry name" value="Pili subunits"/>
    <property type="match status" value="1"/>
</dbReference>
<protein>
    <submittedName>
        <fullName evidence="2">Type IV pilin</fullName>
    </submittedName>
</protein>
<keyword evidence="3" id="KW-1185">Reference proteome</keyword>
<dbReference type="InterPro" id="IPR012902">
    <property type="entry name" value="N_methyl_site"/>
</dbReference>
<dbReference type="Gene3D" id="3.30.700.10">
    <property type="entry name" value="Glycoprotein, Type 4 Pilin"/>
    <property type="match status" value="1"/>
</dbReference>
<dbReference type="GO" id="GO:0043683">
    <property type="term" value="P:type IV pilus assembly"/>
    <property type="evidence" value="ECO:0007669"/>
    <property type="project" value="InterPro"/>
</dbReference>